<keyword evidence="2" id="KW-1133">Transmembrane helix</keyword>
<feature type="region of interest" description="Disordered" evidence="1">
    <location>
        <begin position="1"/>
        <end position="24"/>
    </location>
</feature>
<accession>A0ABQ2UU74</accession>
<keyword evidence="2" id="KW-0472">Membrane</keyword>
<feature type="transmembrane region" description="Helical" evidence="2">
    <location>
        <begin position="26"/>
        <end position="47"/>
    </location>
</feature>
<dbReference type="RefSeq" id="WP_189298167.1">
    <property type="nucleotide sequence ID" value="NZ_BMRP01000004.1"/>
</dbReference>
<gene>
    <name evidence="3" type="ORF">GCM10010211_18250</name>
</gene>
<comment type="caution">
    <text evidence="3">The sequence shown here is derived from an EMBL/GenBank/DDBJ whole genome shotgun (WGS) entry which is preliminary data.</text>
</comment>
<evidence type="ECO:0000256" key="2">
    <source>
        <dbReference type="SAM" id="Phobius"/>
    </source>
</evidence>
<dbReference type="Proteomes" id="UP000654471">
    <property type="component" value="Unassembled WGS sequence"/>
</dbReference>
<sequence>MNTEDSTDSPDTPDTPKPAGRRRTPLVVASMAAAVLLAGGGAAYWAASAAGGAAGPAGAPAHGSPPPLTLDDRTGGAGGSIAVGEPGPNGSHYKVVGTLPGGPGSAPVYRPQGEVGKQAVERLAKALDVAGNVRSDGTTWKVGGQTQDARGPSLEVNKSGSGAWTYRVTPGRMMCPLPASGGAAGTPGCPSYRGGADAGASPGDGGKGAVSEEKAEAAARPVLAALGQQNARLDARGLIGAVRTVRADPVVGGLPTLGWQSAFQVGADGKLVGGSGQLAQPVKGADYPVLSAQKTLDRTNAGGGRTPAEVTGAVFGLSAQYADGGQMLVPSWLYTVRRADAGKGQDATSTMARVAVDPKYLRQPDGGPQPSGKPGGMTMRLERYAVSGDGTTLTVHFWGGVCSTYDASAQESATAVRIKVTGKDTHPGQMCVKIAKDFTKTVTLRQPLDGRKVVDVTSGAAVPEKP</sequence>
<feature type="region of interest" description="Disordered" evidence="1">
    <location>
        <begin position="51"/>
        <end position="90"/>
    </location>
</feature>
<feature type="compositionally biased region" description="Low complexity" evidence="1">
    <location>
        <begin position="51"/>
        <end position="62"/>
    </location>
</feature>
<dbReference type="EMBL" id="BMRP01000004">
    <property type="protein sequence ID" value="GGU53777.1"/>
    <property type="molecule type" value="Genomic_DNA"/>
</dbReference>
<evidence type="ECO:0000313" key="3">
    <source>
        <dbReference type="EMBL" id="GGU53777.1"/>
    </source>
</evidence>
<keyword evidence="2" id="KW-0812">Transmembrane</keyword>
<evidence type="ECO:0000313" key="4">
    <source>
        <dbReference type="Proteomes" id="UP000654471"/>
    </source>
</evidence>
<organism evidence="3 4">
    <name type="scientific">Streptomyces albospinus</name>
    <dbReference type="NCBI Taxonomy" id="285515"/>
    <lineage>
        <taxon>Bacteria</taxon>
        <taxon>Bacillati</taxon>
        <taxon>Actinomycetota</taxon>
        <taxon>Actinomycetes</taxon>
        <taxon>Kitasatosporales</taxon>
        <taxon>Streptomycetaceae</taxon>
        <taxon>Streptomyces</taxon>
    </lineage>
</organism>
<reference evidence="4" key="1">
    <citation type="journal article" date="2019" name="Int. J. Syst. Evol. Microbiol.">
        <title>The Global Catalogue of Microorganisms (GCM) 10K type strain sequencing project: providing services to taxonomists for standard genome sequencing and annotation.</title>
        <authorList>
            <consortium name="The Broad Institute Genomics Platform"/>
            <consortium name="The Broad Institute Genome Sequencing Center for Infectious Disease"/>
            <person name="Wu L."/>
            <person name="Ma J."/>
        </authorList>
    </citation>
    <scope>NUCLEOTIDE SEQUENCE [LARGE SCALE GENOMIC DNA]</scope>
    <source>
        <strain evidence="4">JCM 3399</strain>
    </source>
</reference>
<keyword evidence="4" id="KW-1185">Reference proteome</keyword>
<protein>
    <submittedName>
        <fullName evidence="3">Membrane protein</fullName>
    </submittedName>
</protein>
<evidence type="ECO:0000256" key="1">
    <source>
        <dbReference type="SAM" id="MobiDB-lite"/>
    </source>
</evidence>
<name>A0ABQ2UU74_9ACTN</name>
<feature type="region of interest" description="Disordered" evidence="1">
    <location>
        <begin position="138"/>
        <end position="158"/>
    </location>
</feature>
<proteinExistence type="predicted"/>